<dbReference type="PANTHER" id="PTHR43790">
    <property type="entry name" value="CARBOHYDRATE TRANSPORT ATP-BINDING PROTEIN MG119-RELATED"/>
    <property type="match status" value="1"/>
</dbReference>
<keyword evidence="10" id="KW-1185">Reference proteome</keyword>
<reference evidence="9 10" key="1">
    <citation type="submission" date="2021-06" db="EMBL/GenBank/DDBJ databases">
        <title>Falsochrobactrum tianjin sp.nov., a new petroleum-degrading bacteria isolated from oily soils.</title>
        <authorList>
            <person name="Chen G."/>
            <person name="Chen H."/>
            <person name="Tian J."/>
            <person name="Qing J."/>
            <person name="Zhong L."/>
            <person name="Ma W."/>
            <person name="Song Y."/>
            <person name="Cui X."/>
            <person name="Yan B."/>
        </authorList>
    </citation>
    <scope>NUCLEOTIDE SEQUENCE [LARGE SCALE GENOMIC DNA]</scope>
    <source>
        <strain evidence="9 10">TDYN1</strain>
    </source>
</reference>
<comment type="subcellular location">
    <subcellularLocation>
        <location evidence="1">Cell inner membrane</location>
    </subcellularLocation>
</comment>
<dbReference type="InterPro" id="IPR050107">
    <property type="entry name" value="ABC_carbohydrate_import_ATPase"/>
</dbReference>
<gene>
    <name evidence="9" type="ORF">KUG47_01180</name>
</gene>
<evidence type="ECO:0000313" key="10">
    <source>
        <dbReference type="Proteomes" id="UP000752297"/>
    </source>
</evidence>
<keyword evidence="3" id="KW-0813">Transport</keyword>
<evidence type="ECO:0000259" key="8">
    <source>
        <dbReference type="PROSITE" id="PS50893"/>
    </source>
</evidence>
<evidence type="ECO:0000256" key="7">
    <source>
        <dbReference type="ARBA" id="ARBA00022840"/>
    </source>
</evidence>
<dbReference type="InterPro" id="IPR003439">
    <property type="entry name" value="ABC_transporter-like_ATP-bd"/>
</dbReference>
<keyword evidence="6" id="KW-0547">Nucleotide-binding</keyword>
<proteinExistence type="inferred from homology"/>
<accession>A0A949USY2</accession>
<dbReference type="PROSITE" id="PS50893">
    <property type="entry name" value="ABC_TRANSPORTER_2"/>
    <property type="match status" value="2"/>
</dbReference>
<evidence type="ECO:0000256" key="5">
    <source>
        <dbReference type="ARBA" id="ARBA00022737"/>
    </source>
</evidence>
<dbReference type="AlphaFoldDB" id="A0A949USY2"/>
<dbReference type="RefSeq" id="WP_217676134.1">
    <property type="nucleotide sequence ID" value="NZ_JAHRVA010000001.1"/>
</dbReference>
<evidence type="ECO:0000313" key="9">
    <source>
        <dbReference type="EMBL" id="MBV2142107.1"/>
    </source>
</evidence>
<protein>
    <submittedName>
        <fullName evidence="9">Sugar ABC transporter ATP-binding protein</fullName>
    </submittedName>
</protein>
<sequence length="504" mass="54549">MAVSLSQIVMSYPGTLALDQVCAEFRFDEVHGLIGENGAGKTTLVSILGGSKSPTSGSIMIDGTEVKLSSAGNALRKGIAHVSQEGSLVPALTGAQNILLGDEPRIGFGVIDNRKLLVRANELLTRWFPQVSIDLDQQVDMLPMADQKIIEIVRALRGNVRLLILDEPTATLPAREKESLWEIIKTLPKQGVGIVLISHFLSEIKALSDRITVLRDGHHIATLQAEDSSEAKLIDLMLQRTGGTDASEQETQPARNFGPVVMEVNDWKTGSVEVKHFAIRAGEIVGLIGLTGAGHFGFARSLYAASGVTGGTCRFDGEALAKVNARTMQKKGVALVPDHRMENALVGDWDVRENLAMVHPSYATFGGTGILSMRREAREADRTMQLMNVKAHSRSQFVKDLSGGNKQKVSIGKWLYGADDHYRLMIFIEPTEGVDIGAKREIHAQMRRLAEKGVAILVTSSDLMEIADVADRVIPFVNGYPGAEIGCDLFSEAKFIAAMAGVTQ</sequence>
<feature type="domain" description="ABC transporter" evidence="8">
    <location>
        <begin position="255"/>
        <end position="503"/>
    </location>
</feature>
<comment type="similarity">
    <text evidence="2">Belongs to the ABC transporter superfamily.</text>
</comment>
<evidence type="ECO:0000256" key="2">
    <source>
        <dbReference type="ARBA" id="ARBA00005417"/>
    </source>
</evidence>
<keyword evidence="5" id="KW-0677">Repeat</keyword>
<name>A0A949USY2_9HYPH</name>
<dbReference type="SMART" id="SM00382">
    <property type="entry name" value="AAA"/>
    <property type="match status" value="1"/>
</dbReference>
<dbReference type="CDD" id="cd03216">
    <property type="entry name" value="ABC_Carb_Monos_I"/>
    <property type="match status" value="1"/>
</dbReference>
<keyword evidence="7 9" id="KW-0067">ATP-binding</keyword>
<dbReference type="Proteomes" id="UP000752297">
    <property type="component" value="Unassembled WGS sequence"/>
</dbReference>
<dbReference type="PROSITE" id="PS00211">
    <property type="entry name" value="ABC_TRANSPORTER_1"/>
    <property type="match status" value="1"/>
</dbReference>
<dbReference type="GO" id="GO:0016887">
    <property type="term" value="F:ATP hydrolysis activity"/>
    <property type="evidence" value="ECO:0007669"/>
    <property type="project" value="InterPro"/>
</dbReference>
<dbReference type="GO" id="GO:0005524">
    <property type="term" value="F:ATP binding"/>
    <property type="evidence" value="ECO:0007669"/>
    <property type="project" value="UniProtKB-KW"/>
</dbReference>
<dbReference type="PANTHER" id="PTHR43790:SF9">
    <property type="entry name" value="GALACTOFURANOSE TRANSPORTER ATP-BINDING PROTEIN YTFR"/>
    <property type="match status" value="1"/>
</dbReference>
<dbReference type="InterPro" id="IPR003593">
    <property type="entry name" value="AAA+_ATPase"/>
</dbReference>
<dbReference type="Pfam" id="PF00005">
    <property type="entry name" value="ABC_tran"/>
    <property type="match status" value="2"/>
</dbReference>
<evidence type="ECO:0000256" key="3">
    <source>
        <dbReference type="ARBA" id="ARBA00022448"/>
    </source>
</evidence>
<evidence type="ECO:0000256" key="6">
    <source>
        <dbReference type="ARBA" id="ARBA00022741"/>
    </source>
</evidence>
<comment type="caution">
    <text evidence="9">The sequence shown here is derived from an EMBL/GenBank/DDBJ whole genome shotgun (WGS) entry which is preliminary data.</text>
</comment>
<feature type="domain" description="ABC transporter" evidence="8">
    <location>
        <begin position="3"/>
        <end position="241"/>
    </location>
</feature>
<dbReference type="EMBL" id="JAHRVA010000001">
    <property type="protein sequence ID" value="MBV2142107.1"/>
    <property type="molecule type" value="Genomic_DNA"/>
</dbReference>
<dbReference type="InterPro" id="IPR017871">
    <property type="entry name" value="ABC_transporter-like_CS"/>
</dbReference>
<evidence type="ECO:0000256" key="4">
    <source>
        <dbReference type="ARBA" id="ARBA00022597"/>
    </source>
</evidence>
<keyword evidence="4" id="KW-0762">Sugar transport</keyword>
<dbReference type="GO" id="GO:0005886">
    <property type="term" value="C:plasma membrane"/>
    <property type="evidence" value="ECO:0007669"/>
    <property type="project" value="UniProtKB-SubCell"/>
</dbReference>
<organism evidence="9 10">
    <name type="scientific">Falsochrobactrum tianjinense</name>
    <dbReference type="NCBI Taxonomy" id="2706015"/>
    <lineage>
        <taxon>Bacteria</taxon>
        <taxon>Pseudomonadati</taxon>
        <taxon>Pseudomonadota</taxon>
        <taxon>Alphaproteobacteria</taxon>
        <taxon>Hyphomicrobiales</taxon>
        <taxon>Brucellaceae</taxon>
        <taxon>Falsochrobactrum</taxon>
    </lineage>
</organism>
<evidence type="ECO:0000256" key="1">
    <source>
        <dbReference type="ARBA" id="ARBA00004533"/>
    </source>
</evidence>